<feature type="region of interest" description="Disordered" evidence="1">
    <location>
        <begin position="99"/>
        <end position="124"/>
    </location>
</feature>
<gene>
    <name evidence="2" type="ORF">BON30_18955</name>
</gene>
<sequence>MPTPSPQASPRALLDALRTGAPLSGFPSDAVERARPFAAEPASAPPALVESLPEPLALALLEGSVQAGQPALAEALAGSAHKPLAKAAKKALYQLRSRGVTVAPPARSAPDSPSRPNTSASEPFPALLTSIDGTGERVLELARPLRGGGLEAIQVLYSDEHGVTRLQVNDVSRADYRRAVKQATAPGPQAAVELPQAEARERLAHAASLNVSTGTPFPPGLDAVLRHLEVKPQDKPVEIPSPEPEDERLAAEAHALHDEEEMRGWLPPLSELERLAHTVAELRASPLALTPAQRNAEIIQAAHAQARAFFSAPRMRRLFASRLWEMGLHFERLGQQRPAGLARAEARRLAHDPPDAASRFAERLYEKALLVTLARRMEPTSSPSGERGESPESPRAAPPSLPGAPPGERRSPGGIILP</sequence>
<dbReference type="Proteomes" id="UP000182229">
    <property type="component" value="Unassembled WGS sequence"/>
</dbReference>
<accession>A0A1L9BBD1</accession>
<evidence type="ECO:0000256" key="1">
    <source>
        <dbReference type="SAM" id="MobiDB-lite"/>
    </source>
</evidence>
<reference evidence="3" key="1">
    <citation type="submission" date="2016-11" db="EMBL/GenBank/DDBJ databases">
        <authorList>
            <person name="Shukria A."/>
            <person name="Stevens D.C."/>
        </authorList>
    </citation>
    <scope>NUCLEOTIDE SEQUENCE [LARGE SCALE GENOMIC DNA]</scope>
    <source>
        <strain evidence="3">Cbfe23</strain>
    </source>
</reference>
<feature type="region of interest" description="Disordered" evidence="1">
    <location>
        <begin position="375"/>
        <end position="418"/>
    </location>
</feature>
<evidence type="ECO:0000313" key="2">
    <source>
        <dbReference type="EMBL" id="OJH39574.1"/>
    </source>
</evidence>
<dbReference type="OrthoDB" id="5382353at2"/>
<feature type="compositionally biased region" description="Low complexity" evidence="1">
    <location>
        <begin position="103"/>
        <end position="116"/>
    </location>
</feature>
<name>A0A1L9BBD1_9BACT</name>
<evidence type="ECO:0000313" key="3">
    <source>
        <dbReference type="Proteomes" id="UP000182229"/>
    </source>
</evidence>
<comment type="caution">
    <text evidence="2">The sequence shown here is derived from an EMBL/GenBank/DDBJ whole genome shotgun (WGS) entry which is preliminary data.</text>
</comment>
<dbReference type="EMBL" id="MPIN01000004">
    <property type="protein sequence ID" value="OJH39574.1"/>
    <property type="molecule type" value="Genomic_DNA"/>
</dbReference>
<feature type="compositionally biased region" description="Pro residues" evidence="1">
    <location>
        <begin position="396"/>
        <end position="405"/>
    </location>
</feature>
<reference evidence="2 3" key="2">
    <citation type="submission" date="2016-12" db="EMBL/GenBank/DDBJ databases">
        <title>Draft Genome Sequence of Cystobacter ferrugineus Strain Cbfe23.</title>
        <authorList>
            <person name="Akbar S."/>
            <person name="Dowd S.E."/>
            <person name="Stevens D.C."/>
        </authorList>
    </citation>
    <scope>NUCLEOTIDE SEQUENCE [LARGE SCALE GENOMIC DNA]</scope>
    <source>
        <strain evidence="2 3">Cbfe23</strain>
    </source>
</reference>
<organism evidence="2 3">
    <name type="scientific">Cystobacter ferrugineus</name>
    <dbReference type="NCBI Taxonomy" id="83449"/>
    <lineage>
        <taxon>Bacteria</taxon>
        <taxon>Pseudomonadati</taxon>
        <taxon>Myxococcota</taxon>
        <taxon>Myxococcia</taxon>
        <taxon>Myxococcales</taxon>
        <taxon>Cystobacterineae</taxon>
        <taxon>Archangiaceae</taxon>
        <taxon>Cystobacter</taxon>
    </lineage>
</organism>
<dbReference type="AlphaFoldDB" id="A0A1L9BBD1"/>
<protein>
    <submittedName>
        <fullName evidence="2">Uncharacterized protein</fullName>
    </submittedName>
</protein>
<proteinExistence type="predicted"/>
<dbReference type="RefSeq" id="WP_071899741.1">
    <property type="nucleotide sequence ID" value="NZ_MPIN01000004.1"/>
</dbReference>
<keyword evidence="3" id="KW-1185">Reference proteome</keyword>